<feature type="non-terminal residue" evidence="1">
    <location>
        <position position="122"/>
    </location>
</feature>
<dbReference type="Proteomes" id="UP000257109">
    <property type="component" value="Unassembled WGS sequence"/>
</dbReference>
<evidence type="ECO:0000313" key="1">
    <source>
        <dbReference type="EMBL" id="RDX92432.1"/>
    </source>
</evidence>
<feature type="non-terminal residue" evidence="1">
    <location>
        <position position="1"/>
    </location>
</feature>
<keyword evidence="2" id="KW-1185">Reference proteome</keyword>
<dbReference type="AlphaFoldDB" id="A0A371GPD4"/>
<evidence type="ECO:0000313" key="2">
    <source>
        <dbReference type="Proteomes" id="UP000257109"/>
    </source>
</evidence>
<comment type="caution">
    <text evidence="1">The sequence shown here is derived from an EMBL/GenBank/DDBJ whole genome shotgun (WGS) entry which is preliminary data.</text>
</comment>
<evidence type="ECO:0008006" key="3">
    <source>
        <dbReference type="Google" id="ProtNLM"/>
    </source>
</evidence>
<protein>
    <recommendedName>
        <fullName evidence="3">Copia protein</fullName>
    </recommendedName>
</protein>
<dbReference type="EMBL" id="QJKJ01004873">
    <property type="protein sequence ID" value="RDX92432.1"/>
    <property type="molecule type" value="Genomic_DNA"/>
</dbReference>
<proteinExistence type="predicted"/>
<reference evidence="1" key="1">
    <citation type="submission" date="2018-05" db="EMBL/GenBank/DDBJ databases">
        <title>Draft genome of Mucuna pruriens seed.</title>
        <authorList>
            <person name="Nnadi N.E."/>
            <person name="Vos R."/>
            <person name="Hasami M.H."/>
            <person name="Devisetty U.K."/>
            <person name="Aguiy J.C."/>
        </authorList>
    </citation>
    <scope>NUCLEOTIDE SEQUENCE [LARGE SCALE GENOMIC DNA]</scope>
    <source>
        <strain evidence="1">JCA_2017</strain>
    </source>
</reference>
<sequence length="122" mass="14748">MSLYRTMSYIIGNAINLLRNLIQHYRPKHIEIRHHFIHDYVQKGVSVIKKRALETQRMIAYRHICFKQIERHHIKSLSPITLSNIPFDNFRANITHFLDDTGWTPYVTKKNEHFRALYAIFW</sequence>
<name>A0A371GPD4_MUCPR</name>
<organism evidence="1 2">
    <name type="scientific">Mucuna pruriens</name>
    <name type="common">Velvet bean</name>
    <name type="synonym">Dolichos pruriens</name>
    <dbReference type="NCBI Taxonomy" id="157652"/>
    <lineage>
        <taxon>Eukaryota</taxon>
        <taxon>Viridiplantae</taxon>
        <taxon>Streptophyta</taxon>
        <taxon>Embryophyta</taxon>
        <taxon>Tracheophyta</taxon>
        <taxon>Spermatophyta</taxon>
        <taxon>Magnoliopsida</taxon>
        <taxon>eudicotyledons</taxon>
        <taxon>Gunneridae</taxon>
        <taxon>Pentapetalae</taxon>
        <taxon>rosids</taxon>
        <taxon>fabids</taxon>
        <taxon>Fabales</taxon>
        <taxon>Fabaceae</taxon>
        <taxon>Papilionoideae</taxon>
        <taxon>50 kb inversion clade</taxon>
        <taxon>NPAAA clade</taxon>
        <taxon>indigoferoid/millettioid clade</taxon>
        <taxon>Phaseoleae</taxon>
        <taxon>Mucuna</taxon>
    </lineage>
</organism>
<gene>
    <name evidence="1" type="ORF">CR513_25451</name>
</gene>
<accession>A0A371GPD4</accession>